<evidence type="ECO:0000256" key="1">
    <source>
        <dbReference type="ARBA" id="ARBA00022679"/>
    </source>
</evidence>
<comment type="caution">
    <text evidence="2">The sequence shown here is derived from an EMBL/GenBank/DDBJ whole genome shotgun (WGS) entry which is preliminary data.</text>
</comment>
<dbReference type="Proteomes" id="UP001596116">
    <property type="component" value="Unassembled WGS sequence"/>
</dbReference>
<dbReference type="PANTHER" id="PTHR10605">
    <property type="entry name" value="HEPARAN SULFATE SULFOTRANSFERASE"/>
    <property type="match status" value="1"/>
</dbReference>
<reference evidence="2 3" key="1">
    <citation type="submission" date="2024-09" db="EMBL/GenBank/DDBJ databases">
        <authorList>
            <person name="Zhang Z.-H."/>
        </authorList>
    </citation>
    <scope>NUCLEOTIDE SEQUENCE [LARGE SCALE GENOMIC DNA]</scope>
    <source>
        <strain evidence="2 3">HHTR114</strain>
    </source>
</reference>
<name>A0ABW1KZV8_9PROT</name>
<evidence type="ECO:0000313" key="3">
    <source>
        <dbReference type="Proteomes" id="UP001596116"/>
    </source>
</evidence>
<keyword evidence="3" id="KW-1185">Reference proteome</keyword>
<gene>
    <name evidence="2" type="ORF">ACFMB1_11890</name>
</gene>
<keyword evidence="1 2" id="KW-0808">Transferase</keyword>
<dbReference type="InterPro" id="IPR037359">
    <property type="entry name" value="NST/OST"/>
</dbReference>
<dbReference type="EMBL" id="JBHPON010000002">
    <property type="protein sequence ID" value="MFC6036248.1"/>
    <property type="molecule type" value="Genomic_DNA"/>
</dbReference>
<dbReference type="Pfam" id="PF13469">
    <property type="entry name" value="Sulfotransfer_3"/>
    <property type="match status" value="1"/>
</dbReference>
<evidence type="ECO:0000313" key="2">
    <source>
        <dbReference type="EMBL" id="MFC6036248.1"/>
    </source>
</evidence>
<protein>
    <submittedName>
        <fullName evidence="2">Sulfotransferase family protein</fullName>
        <ecNumber evidence="2">2.8.2.-</ecNumber>
    </submittedName>
</protein>
<dbReference type="SUPFAM" id="SSF52540">
    <property type="entry name" value="P-loop containing nucleoside triphosphate hydrolases"/>
    <property type="match status" value="1"/>
</dbReference>
<accession>A0ABW1KZV8</accession>
<dbReference type="GO" id="GO:0016740">
    <property type="term" value="F:transferase activity"/>
    <property type="evidence" value="ECO:0007669"/>
    <property type="project" value="UniProtKB-KW"/>
</dbReference>
<dbReference type="PANTHER" id="PTHR10605:SF56">
    <property type="entry name" value="BIFUNCTIONAL HEPARAN SULFATE N-DEACETYLASE_N-SULFOTRANSFERASE"/>
    <property type="match status" value="1"/>
</dbReference>
<sequence length="288" mass="33628">MTQRLLICIGAQKAGTTWLADYLRDHPQVHVPPVKEVHFFDARFVPQWCAKYEEEMLAEFQRQTAQLTMESCGNPAIQQRLHAMLLRFRMIANPNEYLRFMSWGAQGVPVLFEATPDYSMLGKDGFRFMREIHPDVRLIFLMRNPADRVWSSMTFNRTHNPKFDIEAMFDRLLEREDFMLLADYERTLQEAQSVFGEDRIHLEFYEHLFNQEAVDRICHFAGIGAKPAEFSTRSNASRSDASGGREEMPQDMRARACAAYAHIYQAIARRFANDIPENWLQDMARYGL</sequence>
<dbReference type="EC" id="2.8.2.-" evidence="2"/>
<organism evidence="2 3">
    <name type="scientific">Hyphococcus aureus</name>
    <dbReference type="NCBI Taxonomy" id="2666033"/>
    <lineage>
        <taxon>Bacteria</taxon>
        <taxon>Pseudomonadati</taxon>
        <taxon>Pseudomonadota</taxon>
        <taxon>Alphaproteobacteria</taxon>
        <taxon>Parvularculales</taxon>
        <taxon>Parvularculaceae</taxon>
        <taxon>Hyphococcus</taxon>
    </lineage>
</organism>
<dbReference type="Gene3D" id="3.40.50.300">
    <property type="entry name" value="P-loop containing nucleotide triphosphate hydrolases"/>
    <property type="match status" value="1"/>
</dbReference>
<dbReference type="InterPro" id="IPR027417">
    <property type="entry name" value="P-loop_NTPase"/>
</dbReference>
<dbReference type="RefSeq" id="WP_379882521.1">
    <property type="nucleotide sequence ID" value="NZ_JBHPON010000002.1"/>
</dbReference>
<proteinExistence type="predicted"/>